<keyword evidence="5" id="KW-0411">Iron-sulfur</keyword>
<dbReference type="Pfam" id="PF04055">
    <property type="entry name" value="Radical_SAM"/>
    <property type="match status" value="1"/>
</dbReference>
<evidence type="ECO:0000256" key="5">
    <source>
        <dbReference type="ARBA" id="ARBA00023014"/>
    </source>
</evidence>
<dbReference type="PROSITE" id="PS51918">
    <property type="entry name" value="RADICAL_SAM"/>
    <property type="match status" value="1"/>
</dbReference>
<protein>
    <recommendedName>
        <fullName evidence="6">Radical SAM core domain-containing protein</fullName>
    </recommendedName>
</protein>
<keyword evidence="3" id="KW-0479">Metal-binding</keyword>
<dbReference type="SFLD" id="SFLDG01082">
    <property type="entry name" value="B12-binding_domain_containing"/>
    <property type="match status" value="1"/>
</dbReference>
<gene>
    <name evidence="7" type="ORF">A3I30_01620</name>
</gene>
<dbReference type="Gene3D" id="3.80.30.20">
    <property type="entry name" value="tm_1862 like domain"/>
    <property type="match status" value="1"/>
</dbReference>
<evidence type="ECO:0000256" key="3">
    <source>
        <dbReference type="ARBA" id="ARBA00022723"/>
    </source>
</evidence>
<dbReference type="GO" id="GO:0051536">
    <property type="term" value="F:iron-sulfur cluster binding"/>
    <property type="evidence" value="ECO:0007669"/>
    <property type="project" value="UniProtKB-KW"/>
</dbReference>
<dbReference type="Proteomes" id="UP000177197">
    <property type="component" value="Unassembled WGS sequence"/>
</dbReference>
<dbReference type="PANTHER" id="PTHR43409">
    <property type="entry name" value="ANAEROBIC MAGNESIUM-PROTOPORPHYRIN IX MONOMETHYL ESTER CYCLASE-RELATED"/>
    <property type="match status" value="1"/>
</dbReference>
<comment type="cofactor">
    <cofactor evidence="1">
        <name>[4Fe-4S] cluster</name>
        <dbReference type="ChEBI" id="CHEBI:49883"/>
    </cofactor>
</comment>
<evidence type="ECO:0000256" key="1">
    <source>
        <dbReference type="ARBA" id="ARBA00001966"/>
    </source>
</evidence>
<dbReference type="CDD" id="cd01335">
    <property type="entry name" value="Radical_SAM"/>
    <property type="match status" value="1"/>
</dbReference>
<dbReference type="InterPro" id="IPR058240">
    <property type="entry name" value="rSAM_sf"/>
</dbReference>
<proteinExistence type="predicted"/>
<organism evidence="7 8">
    <name type="scientific">Candidatus Azambacteria bacterium RIFCSPLOWO2_02_FULL_44_14</name>
    <dbReference type="NCBI Taxonomy" id="1797306"/>
    <lineage>
        <taxon>Bacteria</taxon>
        <taxon>Candidatus Azamiibacteriota</taxon>
    </lineage>
</organism>
<dbReference type="SFLD" id="SFLDS00029">
    <property type="entry name" value="Radical_SAM"/>
    <property type="match status" value="1"/>
</dbReference>
<dbReference type="PANTHER" id="PTHR43409:SF7">
    <property type="entry name" value="BLL1977 PROTEIN"/>
    <property type="match status" value="1"/>
</dbReference>
<dbReference type="SUPFAM" id="SSF102114">
    <property type="entry name" value="Radical SAM enzymes"/>
    <property type="match status" value="1"/>
</dbReference>
<sequence>MSGLSIAPIPLSKPLCRAHPADIIKNIGSSDLRGLNVVFINMPLRETAIPNVTPQGPLLLATNLWQNYGVYATVIDLNAYRIKDKIAEKQGLKNGRHLTYDEALELINRHFEVHGEPDLIGLSGKITTLCWQEKIAKMVRIMLPKVFLVSGNGLATELKLGLLNYIPELDGVARSEGDDVIVKIAYDAKIIKEMGLTDAANAGKLAPYYVGEINNRPRFLYEGDRPRNLDAIPFADLDLLKEDVFGNRILEYYIGNPIWGVSANNSSAASFTMSRSTTFVSSRGCPYACAFCYRGAQGERNYGMRSAQNLADEFRAHIKKYDVDFIGMPDDNFAVDYQRIAEMVPLLKPLNIRWGTHTRLDESAGLKPKPRSAGEYIFENPKRVDLMAEAGCIYIGFGAESASPDVLKAMQKGGFILKNGLMDVRVDGKTYQFPRTMIEGIKNCENAGIHANCTWIMAYPTETLADLKISVAFIKWQEDFYSSCGKSLDSVNKRMFTATWYPGTEMLHHSKVKQTLQDVFGISFDSGTGEPVCDENFHQYVLELDDATKILYNPRTGEPLNFGDMPTNTFLKAREYVDTGQTFKILEMQ</sequence>
<dbReference type="SMART" id="SM00729">
    <property type="entry name" value="Elp3"/>
    <property type="match status" value="1"/>
</dbReference>
<reference evidence="7 8" key="1">
    <citation type="journal article" date="2016" name="Nat. Commun.">
        <title>Thousands of microbial genomes shed light on interconnected biogeochemical processes in an aquifer system.</title>
        <authorList>
            <person name="Anantharaman K."/>
            <person name="Brown C.T."/>
            <person name="Hug L.A."/>
            <person name="Sharon I."/>
            <person name="Castelle C.J."/>
            <person name="Probst A.J."/>
            <person name="Thomas B.C."/>
            <person name="Singh A."/>
            <person name="Wilkins M.J."/>
            <person name="Karaoz U."/>
            <person name="Brodie E.L."/>
            <person name="Williams K.H."/>
            <person name="Hubbard S.S."/>
            <person name="Banfield J.F."/>
        </authorList>
    </citation>
    <scope>NUCLEOTIDE SEQUENCE [LARGE SCALE GENOMIC DNA]</scope>
</reference>
<dbReference type="AlphaFoldDB" id="A0A1F5CD14"/>
<name>A0A1F5CD14_9BACT</name>
<dbReference type="InterPro" id="IPR023404">
    <property type="entry name" value="rSAM_horseshoe"/>
</dbReference>
<evidence type="ECO:0000259" key="6">
    <source>
        <dbReference type="PROSITE" id="PS51918"/>
    </source>
</evidence>
<dbReference type="EMBL" id="MEYV01000001">
    <property type="protein sequence ID" value="OGD40753.1"/>
    <property type="molecule type" value="Genomic_DNA"/>
</dbReference>
<accession>A0A1F5CD14</accession>
<evidence type="ECO:0000256" key="2">
    <source>
        <dbReference type="ARBA" id="ARBA00022691"/>
    </source>
</evidence>
<dbReference type="InterPro" id="IPR006638">
    <property type="entry name" value="Elp3/MiaA/NifB-like_rSAM"/>
</dbReference>
<keyword evidence="2" id="KW-0949">S-adenosyl-L-methionine</keyword>
<dbReference type="GO" id="GO:0003824">
    <property type="term" value="F:catalytic activity"/>
    <property type="evidence" value="ECO:0007669"/>
    <property type="project" value="InterPro"/>
</dbReference>
<feature type="domain" description="Radical SAM core" evidence="6">
    <location>
        <begin position="271"/>
        <end position="555"/>
    </location>
</feature>
<evidence type="ECO:0000313" key="7">
    <source>
        <dbReference type="EMBL" id="OGD40753.1"/>
    </source>
</evidence>
<evidence type="ECO:0000313" key="8">
    <source>
        <dbReference type="Proteomes" id="UP000177197"/>
    </source>
</evidence>
<keyword evidence="4" id="KW-0408">Iron</keyword>
<dbReference type="InterPro" id="IPR007197">
    <property type="entry name" value="rSAM"/>
</dbReference>
<dbReference type="InterPro" id="IPR051198">
    <property type="entry name" value="BchE-like"/>
</dbReference>
<evidence type="ECO:0000256" key="4">
    <source>
        <dbReference type="ARBA" id="ARBA00023004"/>
    </source>
</evidence>
<dbReference type="GO" id="GO:0046872">
    <property type="term" value="F:metal ion binding"/>
    <property type="evidence" value="ECO:0007669"/>
    <property type="project" value="UniProtKB-KW"/>
</dbReference>
<comment type="caution">
    <text evidence="7">The sequence shown here is derived from an EMBL/GenBank/DDBJ whole genome shotgun (WGS) entry which is preliminary data.</text>
</comment>